<evidence type="ECO:0000256" key="1">
    <source>
        <dbReference type="SAM" id="Phobius"/>
    </source>
</evidence>
<accession>A0A4U5MTN3</accession>
<reference evidence="2 3" key="1">
    <citation type="journal article" date="2015" name="Genome Biol.">
        <title>Comparative genomics of Steinernema reveals deeply conserved gene regulatory networks.</title>
        <authorList>
            <person name="Dillman A.R."/>
            <person name="Macchietto M."/>
            <person name="Porter C.F."/>
            <person name="Rogers A."/>
            <person name="Williams B."/>
            <person name="Antoshechkin I."/>
            <person name="Lee M.M."/>
            <person name="Goodwin Z."/>
            <person name="Lu X."/>
            <person name="Lewis E.E."/>
            <person name="Goodrich-Blair H."/>
            <person name="Stock S.P."/>
            <person name="Adams B.J."/>
            <person name="Sternberg P.W."/>
            <person name="Mortazavi A."/>
        </authorList>
    </citation>
    <scope>NUCLEOTIDE SEQUENCE [LARGE SCALE GENOMIC DNA]</scope>
    <source>
        <strain evidence="2 3">ALL</strain>
    </source>
</reference>
<comment type="caution">
    <text evidence="2">The sequence shown here is derived from an EMBL/GenBank/DDBJ whole genome shotgun (WGS) entry which is preliminary data.</text>
</comment>
<keyword evidence="1" id="KW-0472">Membrane</keyword>
<feature type="transmembrane region" description="Helical" evidence="1">
    <location>
        <begin position="45"/>
        <end position="69"/>
    </location>
</feature>
<organism evidence="2 3">
    <name type="scientific">Steinernema carpocapsae</name>
    <name type="common">Entomopathogenic nematode</name>
    <dbReference type="NCBI Taxonomy" id="34508"/>
    <lineage>
        <taxon>Eukaryota</taxon>
        <taxon>Metazoa</taxon>
        <taxon>Ecdysozoa</taxon>
        <taxon>Nematoda</taxon>
        <taxon>Chromadorea</taxon>
        <taxon>Rhabditida</taxon>
        <taxon>Tylenchina</taxon>
        <taxon>Panagrolaimomorpha</taxon>
        <taxon>Strongyloidoidea</taxon>
        <taxon>Steinernematidae</taxon>
        <taxon>Steinernema</taxon>
    </lineage>
</organism>
<dbReference type="Proteomes" id="UP000298663">
    <property type="component" value="Unassembled WGS sequence"/>
</dbReference>
<dbReference type="EMBL" id="AZBU02000006">
    <property type="protein sequence ID" value="TKR72872.1"/>
    <property type="molecule type" value="Genomic_DNA"/>
</dbReference>
<keyword evidence="1" id="KW-0812">Transmembrane</keyword>
<dbReference type="AlphaFoldDB" id="A0A4U5MTN3"/>
<proteinExistence type="predicted"/>
<reference evidence="2 3" key="2">
    <citation type="journal article" date="2019" name="G3 (Bethesda)">
        <title>Hybrid Assembly of the Genome of the Entomopathogenic Nematode Steinernema carpocapsae Identifies the X-Chromosome.</title>
        <authorList>
            <person name="Serra L."/>
            <person name="Macchietto M."/>
            <person name="Macias-Munoz A."/>
            <person name="McGill C.J."/>
            <person name="Rodriguez I.M."/>
            <person name="Rodriguez B."/>
            <person name="Murad R."/>
            <person name="Mortazavi A."/>
        </authorList>
    </citation>
    <scope>NUCLEOTIDE SEQUENCE [LARGE SCALE GENOMIC DNA]</scope>
    <source>
        <strain evidence="2 3">ALL</strain>
    </source>
</reference>
<keyword evidence="1" id="KW-1133">Transmembrane helix</keyword>
<evidence type="ECO:0000313" key="2">
    <source>
        <dbReference type="EMBL" id="TKR72872.1"/>
    </source>
</evidence>
<name>A0A4U5MTN3_STECR</name>
<keyword evidence="3" id="KW-1185">Reference proteome</keyword>
<gene>
    <name evidence="2" type="ORF">L596_020259</name>
</gene>
<protein>
    <submittedName>
        <fullName evidence="2">Uncharacterized protein</fullName>
    </submittedName>
</protein>
<sequence>MMNPEISVVSIESGLGSNSRSRLFSGQGKRQFNLLKSCLPALKQFLFYFLIFQLIVFALAIFVWLWIVGMRTALAYYSRCSKEAASSLLSPLLGAFGAETRSVRLR</sequence>
<evidence type="ECO:0000313" key="3">
    <source>
        <dbReference type="Proteomes" id="UP000298663"/>
    </source>
</evidence>